<comment type="subcellular location">
    <subcellularLocation>
        <location evidence="1">Membrane</location>
        <topology evidence="1">Multi-pass membrane protein</topology>
    </subcellularLocation>
</comment>
<feature type="transmembrane region" description="Helical" evidence="7">
    <location>
        <begin position="44"/>
        <end position="61"/>
    </location>
</feature>
<dbReference type="InterPro" id="IPR002524">
    <property type="entry name" value="Cation_efflux"/>
</dbReference>
<keyword evidence="6 7" id="KW-0472">Membrane</keyword>
<feature type="transmembrane region" description="Helical" evidence="7">
    <location>
        <begin position="112"/>
        <end position="133"/>
    </location>
</feature>
<dbReference type="Proteomes" id="UP000000925">
    <property type="component" value="Chromosome"/>
</dbReference>
<dbReference type="SUPFAM" id="SSF161111">
    <property type="entry name" value="Cation efflux protein transmembrane domain-like"/>
    <property type="match status" value="1"/>
</dbReference>
<dbReference type="Pfam" id="PF01545">
    <property type="entry name" value="Cation_efflux"/>
    <property type="match status" value="1"/>
</dbReference>
<protein>
    <submittedName>
        <fullName evidence="10">Cation diffusion facilitator family transporter</fullName>
    </submittedName>
</protein>
<dbReference type="Gene3D" id="1.20.1510.10">
    <property type="entry name" value="Cation efflux protein transmembrane domain"/>
    <property type="match status" value="1"/>
</dbReference>
<dbReference type="GO" id="GO:0008324">
    <property type="term" value="F:monoatomic cation transmembrane transporter activity"/>
    <property type="evidence" value="ECO:0007669"/>
    <property type="project" value="InterPro"/>
</dbReference>
<evidence type="ECO:0000256" key="4">
    <source>
        <dbReference type="ARBA" id="ARBA00022692"/>
    </source>
</evidence>
<dbReference type="SUPFAM" id="SSF160240">
    <property type="entry name" value="Cation efflux protein cytoplasmic domain-like"/>
    <property type="match status" value="1"/>
</dbReference>
<accession>D5EIR8</accession>
<dbReference type="InterPro" id="IPR058533">
    <property type="entry name" value="Cation_efflux_TM"/>
</dbReference>
<evidence type="ECO:0000256" key="2">
    <source>
        <dbReference type="ARBA" id="ARBA00008114"/>
    </source>
</evidence>
<dbReference type="Gene3D" id="3.30.70.1350">
    <property type="entry name" value="Cation efflux protein, cytoplasmic domain"/>
    <property type="match status" value="1"/>
</dbReference>
<keyword evidence="11" id="KW-1185">Reference proteome</keyword>
<feature type="domain" description="Cation efflux protein cytoplasmic" evidence="9">
    <location>
        <begin position="211"/>
        <end position="288"/>
    </location>
</feature>
<feature type="domain" description="Cation efflux protein transmembrane" evidence="8">
    <location>
        <begin position="13"/>
        <end position="207"/>
    </location>
</feature>
<evidence type="ECO:0000313" key="10">
    <source>
        <dbReference type="EMBL" id="ADE54317.1"/>
    </source>
</evidence>
<evidence type="ECO:0000259" key="8">
    <source>
        <dbReference type="Pfam" id="PF01545"/>
    </source>
</evidence>
<dbReference type="eggNOG" id="COG0053">
    <property type="taxonomic scope" value="Bacteria"/>
</dbReference>
<feature type="transmembrane region" description="Helical" evidence="7">
    <location>
        <begin position="154"/>
        <end position="170"/>
    </location>
</feature>
<feature type="transmembrane region" description="Helical" evidence="7">
    <location>
        <begin position="12"/>
        <end position="32"/>
    </location>
</feature>
<dbReference type="FunFam" id="1.20.1510.10:FF:000006">
    <property type="entry name" value="Divalent cation efflux transporter"/>
    <property type="match status" value="1"/>
</dbReference>
<evidence type="ECO:0000256" key="5">
    <source>
        <dbReference type="ARBA" id="ARBA00022989"/>
    </source>
</evidence>
<gene>
    <name evidence="10" type="ordered locus">Caka_1297</name>
</gene>
<dbReference type="NCBIfam" id="TIGR01297">
    <property type="entry name" value="CDF"/>
    <property type="match status" value="1"/>
</dbReference>
<evidence type="ECO:0000259" key="9">
    <source>
        <dbReference type="Pfam" id="PF16916"/>
    </source>
</evidence>
<dbReference type="PANTHER" id="PTHR43840:SF15">
    <property type="entry name" value="MITOCHONDRIAL METAL TRANSPORTER 1-RELATED"/>
    <property type="match status" value="1"/>
</dbReference>
<dbReference type="Pfam" id="PF16916">
    <property type="entry name" value="ZT_dimer"/>
    <property type="match status" value="1"/>
</dbReference>
<dbReference type="KEGG" id="caa:Caka_1297"/>
<dbReference type="RefSeq" id="WP_013043039.1">
    <property type="nucleotide sequence ID" value="NC_014008.1"/>
</dbReference>
<evidence type="ECO:0000256" key="1">
    <source>
        <dbReference type="ARBA" id="ARBA00004141"/>
    </source>
</evidence>
<evidence type="ECO:0000256" key="3">
    <source>
        <dbReference type="ARBA" id="ARBA00022448"/>
    </source>
</evidence>
<dbReference type="PANTHER" id="PTHR43840">
    <property type="entry name" value="MITOCHONDRIAL METAL TRANSPORTER 1-RELATED"/>
    <property type="match status" value="1"/>
</dbReference>
<evidence type="ECO:0000256" key="7">
    <source>
        <dbReference type="SAM" id="Phobius"/>
    </source>
</evidence>
<dbReference type="InterPro" id="IPR027469">
    <property type="entry name" value="Cation_efflux_TMD_sf"/>
</dbReference>
<dbReference type="STRING" id="583355.Caka_1297"/>
<dbReference type="InterPro" id="IPR027470">
    <property type="entry name" value="Cation_efflux_CTD"/>
</dbReference>
<dbReference type="InterPro" id="IPR050291">
    <property type="entry name" value="CDF_Transporter"/>
</dbReference>
<sequence>MRGTGDGLGITWFGFGVNLLLGLFKMSAGMLLHSKALIADGMHSLLDLLSDVAVLFGLFMARRPEDMNHLYGHHKFASLSKFFLGGSLIVFAALLIFGAIRDFHEGSTLPDAGTAALLALVSVVVKEVLFWITRATAKRLRSDLLLANAWHHRTDSFSSLGVAVALGGIWLGGEGWAFLDGAVTLLLGGYLIFEAGKIFFRACGELLDAAPRREIIEDFREHILATPGALAYHDFRVRSVGDVYEVDFHLQVDPNLSVEQGHAIARDVKYRLLEQHPEVWKVLIHIEPANDEHLQARGISGAGFEEDVRGLSG</sequence>
<dbReference type="GO" id="GO:0016020">
    <property type="term" value="C:membrane"/>
    <property type="evidence" value="ECO:0007669"/>
    <property type="project" value="UniProtKB-SubCell"/>
</dbReference>
<comment type="similarity">
    <text evidence="2">Belongs to the cation diffusion facilitator (CDF) transporter (TC 2.A.4) family.</text>
</comment>
<dbReference type="HOGENOM" id="CLU_013430_3_6_0"/>
<reference evidence="10 11" key="1">
    <citation type="journal article" date="2010" name="Stand. Genomic Sci.">
        <title>Complete genome sequence of Coraliomargarita akajimensis type strain (04OKA010-24).</title>
        <authorList>
            <person name="Mavromatis K."/>
            <person name="Abt B."/>
            <person name="Brambilla E."/>
            <person name="Lapidus A."/>
            <person name="Copeland A."/>
            <person name="Deshpande S."/>
            <person name="Nolan M."/>
            <person name="Lucas S."/>
            <person name="Tice H."/>
            <person name="Cheng J.F."/>
            <person name="Han C."/>
            <person name="Detter J.C."/>
            <person name="Woyke T."/>
            <person name="Goodwin L."/>
            <person name="Pitluck S."/>
            <person name="Held B."/>
            <person name="Brettin T."/>
            <person name="Tapia R."/>
            <person name="Ivanova N."/>
            <person name="Mikhailova N."/>
            <person name="Pati A."/>
            <person name="Liolios K."/>
            <person name="Chen A."/>
            <person name="Palaniappan K."/>
            <person name="Land M."/>
            <person name="Hauser L."/>
            <person name="Chang Y.J."/>
            <person name="Jeffries C.D."/>
            <person name="Rohde M."/>
            <person name="Goker M."/>
            <person name="Bristow J."/>
            <person name="Eisen J.A."/>
            <person name="Markowitz V."/>
            <person name="Hugenholtz P."/>
            <person name="Klenk H.P."/>
            <person name="Kyrpides N.C."/>
        </authorList>
    </citation>
    <scope>NUCLEOTIDE SEQUENCE [LARGE SCALE GENOMIC DNA]</scope>
    <source>
        <strain evidence="11">DSM 45221 / IAM 15411 / JCM 23193 / KCTC 12865</strain>
    </source>
</reference>
<name>D5EIR8_CORAD</name>
<dbReference type="AlphaFoldDB" id="D5EIR8"/>
<dbReference type="InterPro" id="IPR036837">
    <property type="entry name" value="Cation_efflux_CTD_sf"/>
</dbReference>
<evidence type="ECO:0000313" key="11">
    <source>
        <dbReference type="Proteomes" id="UP000000925"/>
    </source>
</evidence>
<feature type="transmembrane region" description="Helical" evidence="7">
    <location>
        <begin position="82"/>
        <end position="100"/>
    </location>
</feature>
<keyword evidence="3" id="KW-0813">Transport</keyword>
<dbReference type="OrthoDB" id="9806522at2"/>
<keyword evidence="4 7" id="KW-0812">Transmembrane</keyword>
<proteinExistence type="inferred from homology"/>
<evidence type="ECO:0000256" key="6">
    <source>
        <dbReference type="ARBA" id="ARBA00023136"/>
    </source>
</evidence>
<organism evidence="10 11">
    <name type="scientific">Coraliomargarita akajimensis (strain DSM 45221 / IAM 15411 / JCM 23193 / KCTC 12865 / 04OKA010-24)</name>
    <dbReference type="NCBI Taxonomy" id="583355"/>
    <lineage>
        <taxon>Bacteria</taxon>
        <taxon>Pseudomonadati</taxon>
        <taxon>Verrucomicrobiota</taxon>
        <taxon>Opitutia</taxon>
        <taxon>Puniceicoccales</taxon>
        <taxon>Coraliomargaritaceae</taxon>
        <taxon>Coraliomargarita</taxon>
    </lineage>
</organism>
<dbReference type="EMBL" id="CP001998">
    <property type="protein sequence ID" value="ADE54317.1"/>
    <property type="molecule type" value="Genomic_DNA"/>
</dbReference>
<keyword evidence="5 7" id="KW-1133">Transmembrane helix</keyword>